<dbReference type="EMBL" id="KQ418922">
    <property type="protein sequence ID" value="KOF85334.1"/>
    <property type="molecule type" value="Genomic_DNA"/>
</dbReference>
<evidence type="ECO:0000313" key="1">
    <source>
        <dbReference type="EMBL" id="KOF85334.1"/>
    </source>
</evidence>
<proteinExistence type="predicted"/>
<name>A0A0L8H8C3_OCTBM</name>
<protein>
    <submittedName>
        <fullName evidence="1">Uncharacterized protein</fullName>
    </submittedName>
</protein>
<organism evidence="1">
    <name type="scientific">Octopus bimaculoides</name>
    <name type="common">California two-spotted octopus</name>
    <dbReference type="NCBI Taxonomy" id="37653"/>
    <lineage>
        <taxon>Eukaryota</taxon>
        <taxon>Metazoa</taxon>
        <taxon>Spiralia</taxon>
        <taxon>Lophotrochozoa</taxon>
        <taxon>Mollusca</taxon>
        <taxon>Cephalopoda</taxon>
        <taxon>Coleoidea</taxon>
        <taxon>Octopodiformes</taxon>
        <taxon>Octopoda</taxon>
        <taxon>Incirrata</taxon>
        <taxon>Octopodidae</taxon>
        <taxon>Octopus</taxon>
    </lineage>
</organism>
<dbReference type="AlphaFoldDB" id="A0A0L8H8C3"/>
<gene>
    <name evidence="1" type="ORF">OCBIM_22020543mg</name>
</gene>
<sequence>MLFFGKWVLSFVSIGKYVWVIDAIKILQDIHFAIQRYRVTIDSDAIVKLYVISLKSGFVPMCV</sequence>
<reference evidence="1" key="1">
    <citation type="submission" date="2015-07" db="EMBL/GenBank/DDBJ databases">
        <title>MeaNS - Measles Nucleotide Surveillance Program.</title>
        <authorList>
            <person name="Tran T."/>
            <person name="Druce J."/>
        </authorList>
    </citation>
    <scope>NUCLEOTIDE SEQUENCE</scope>
    <source>
        <strain evidence="1">UCB-OBI-ISO-001</strain>
        <tissue evidence="1">Gonad</tissue>
    </source>
</reference>
<accession>A0A0L8H8C3</accession>